<dbReference type="EMBL" id="KJ578763">
    <property type="protein sequence ID" value="AII28851.1"/>
    <property type="molecule type" value="Genomic_DNA"/>
</dbReference>
<proteinExistence type="predicted"/>
<gene>
    <name evidence="2" type="ORF">PHL064M01_45</name>
</gene>
<organism evidence="2 3">
    <name type="scientific">Propionibacterium phage PHL064M01</name>
    <dbReference type="NCBI Taxonomy" id="1500803"/>
    <lineage>
        <taxon>Viruses</taxon>
        <taxon>Duplodnaviria</taxon>
        <taxon>Heunggongvirae</taxon>
        <taxon>Uroviricota</taxon>
        <taxon>Caudoviricetes</taxon>
        <taxon>Pahexavirus</taxon>
        <taxon>Pahexavirus PHL117M01</taxon>
    </lineage>
</organism>
<protein>
    <submittedName>
        <fullName evidence="2">Uncharacterized protein</fullName>
    </submittedName>
</protein>
<name>A0A0E3DLR0_9CAUD</name>
<reference evidence="2 3" key="1">
    <citation type="journal article" date="2015" name="ISME J.">
        <title>The diversity and host interactions of Propionibacterium acnes bacteriophages on human skin.</title>
        <authorList>
            <person name="Liu J."/>
            <person name="Yan R."/>
            <person name="Zhong Q."/>
            <person name="Ngo S."/>
            <person name="Bangayan N.J."/>
            <person name="Nguyen L."/>
            <person name="Lui T."/>
            <person name="Liu M."/>
            <person name="Erfe M.C."/>
            <person name="Craft N."/>
            <person name="Tomida S."/>
            <person name="Li H."/>
        </authorList>
    </citation>
    <scope>NUCLEOTIDE SEQUENCE [LARGE SCALE GENOMIC DNA]</scope>
    <source>
        <strain evidence="2">PHL064M01</strain>
    </source>
</reference>
<feature type="region of interest" description="Disordered" evidence="1">
    <location>
        <begin position="1"/>
        <end position="44"/>
    </location>
</feature>
<evidence type="ECO:0000256" key="1">
    <source>
        <dbReference type="SAM" id="MobiDB-lite"/>
    </source>
</evidence>
<sequence length="44" mass="4769">MSFSFDTAGGRCDISHTRGGSGENKHPTTDRTPPQTHKTAPRID</sequence>
<evidence type="ECO:0000313" key="3">
    <source>
        <dbReference type="Proteomes" id="UP000033310"/>
    </source>
</evidence>
<accession>A0A0E3DLR0</accession>
<dbReference type="Proteomes" id="UP000033310">
    <property type="component" value="Segment"/>
</dbReference>
<evidence type="ECO:0000313" key="2">
    <source>
        <dbReference type="EMBL" id="AII28851.1"/>
    </source>
</evidence>